<dbReference type="Proteomes" id="UP000789702">
    <property type="component" value="Unassembled WGS sequence"/>
</dbReference>
<accession>A0ACA9KNV8</accession>
<evidence type="ECO:0000313" key="2">
    <source>
        <dbReference type="Proteomes" id="UP000789702"/>
    </source>
</evidence>
<comment type="caution">
    <text evidence="1">The sequence shown here is derived from an EMBL/GenBank/DDBJ whole genome shotgun (WGS) entry which is preliminary data.</text>
</comment>
<organism evidence="1 2">
    <name type="scientific">Dentiscutata heterogama</name>
    <dbReference type="NCBI Taxonomy" id="1316150"/>
    <lineage>
        <taxon>Eukaryota</taxon>
        <taxon>Fungi</taxon>
        <taxon>Fungi incertae sedis</taxon>
        <taxon>Mucoromycota</taxon>
        <taxon>Glomeromycotina</taxon>
        <taxon>Glomeromycetes</taxon>
        <taxon>Diversisporales</taxon>
        <taxon>Gigasporaceae</taxon>
        <taxon>Dentiscutata</taxon>
    </lineage>
</organism>
<protein>
    <submittedName>
        <fullName evidence="1">5389_t:CDS:1</fullName>
    </submittedName>
</protein>
<proteinExistence type="predicted"/>
<gene>
    <name evidence="1" type="ORF">DHETER_LOCUS2279</name>
</gene>
<name>A0ACA9KNV8_9GLOM</name>
<keyword evidence="2" id="KW-1185">Reference proteome</keyword>
<evidence type="ECO:0000313" key="1">
    <source>
        <dbReference type="EMBL" id="CAG8484577.1"/>
    </source>
</evidence>
<sequence length="611" mass="68994">QNSRSVSDDDNPNLEQNSDAIGNSKDSSNVKQDLNSTPGNDASKQNSRSVSDDDNLNSEQNSDAIGNSKDSSNDKQDLNSTLCNDASKQNSRSVSDDDNPNSEQNSDANGNSKDSSNGMQDLNSTPGPGNDASKQNSRSVSDDDKPTSDNDNLNVKEDHDNISSTLSINTFNTAQNSKSIVKQDQGSTTVNGGSFQDTQNSTYNTKQSSRFTSNNDNFNTKEDQDSINSRFDNNISNTTLNSRSISDNSPTPNTKQILRFTNDNNDPYTKQDQASIITNNDSNNSFKHTHNLSSILDNDASNDKQVSDDLKVEKIKSIRSSKTISILVAVIAIIFGFAYYYEPVDSPIFRDLINTTNLLSGQLAELNTPASSVIMGYRVTSKNLADIINRNKLSSKNSDNVAHYLNQLGDKISNSGEAIEKMYSTGNHALKKLSSELRSIDDEISQEQVITRQDAIYFAERYGKILNTITKLRDEFRITLNELDDLYDLYIGMHHQLANGMKDVELFFDEVTPELEKIYNIGKLKRNLNYLKQIMKKVPDIRDRINNLLFEFNKQRRVLIEYREEWIRFRRRKLVSFEDTERLKEMIQKLTYVIKIFAKKDLENTEKRIYI</sequence>
<feature type="non-terminal residue" evidence="1">
    <location>
        <position position="1"/>
    </location>
</feature>
<dbReference type="EMBL" id="CAJVPU010001606">
    <property type="protein sequence ID" value="CAG8484577.1"/>
    <property type="molecule type" value="Genomic_DNA"/>
</dbReference>
<reference evidence="1" key="1">
    <citation type="submission" date="2021-06" db="EMBL/GenBank/DDBJ databases">
        <authorList>
            <person name="Kallberg Y."/>
            <person name="Tangrot J."/>
            <person name="Rosling A."/>
        </authorList>
    </citation>
    <scope>NUCLEOTIDE SEQUENCE</scope>
    <source>
        <strain evidence="1">IL203A</strain>
    </source>
</reference>